<protein>
    <recommendedName>
        <fullName evidence="1">Heterokaryon incompatibility domain-containing protein</fullName>
    </recommendedName>
</protein>
<comment type="caution">
    <text evidence="3">The sequence shown here is derived from an EMBL/GenBank/DDBJ whole genome shotgun (WGS) entry which is preliminary data.</text>
</comment>
<dbReference type="EMBL" id="JAGPXF010000010">
    <property type="protein sequence ID" value="KAH7230315.1"/>
    <property type="molecule type" value="Genomic_DNA"/>
</dbReference>
<evidence type="ECO:0000313" key="4">
    <source>
        <dbReference type="Proteomes" id="UP000813427"/>
    </source>
</evidence>
<accession>A0A8K0RLQ2</accession>
<evidence type="ECO:0000313" key="3">
    <source>
        <dbReference type="EMBL" id="KAH7230315.1"/>
    </source>
</evidence>
<dbReference type="EMBL" id="JAGPXF010000011">
    <property type="protein sequence ID" value="KAH7230314.1"/>
    <property type="molecule type" value="Genomic_DNA"/>
</dbReference>
<keyword evidence="4" id="KW-1185">Reference proteome</keyword>
<dbReference type="OrthoDB" id="5347061at2759"/>
<dbReference type="PANTHER" id="PTHR33112:SF16">
    <property type="entry name" value="HETEROKARYON INCOMPATIBILITY DOMAIN-CONTAINING PROTEIN"/>
    <property type="match status" value="1"/>
</dbReference>
<dbReference type="Pfam" id="PF06985">
    <property type="entry name" value="HET"/>
    <property type="match status" value="1"/>
</dbReference>
<name>A0A8K0RLQ2_9HYPO</name>
<proteinExistence type="predicted"/>
<reference evidence="3" key="1">
    <citation type="journal article" date="2021" name="Nat. Commun.">
        <title>Genetic determinants of endophytism in the Arabidopsis root mycobiome.</title>
        <authorList>
            <person name="Mesny F."/>
            <person name="Miyauchi S."/>
            <person name="Thiergart T."/>
            <person name="Pickel B."/>
            <person name="Atanasova L."/>
            <person name="Karlsson M."/>
            <person name="Huettel B."/>
            <person name="Barry K.W."/>
            <person name="Haridas S."/>
            <person name="Chen C."/>
            <person name="Bauer D."/>
            <person name="Andreopoulos W."/>
            <person name="Pangilinan J."/>
            <person name="LaButti K."/>
            <person name="Riley R."/>
            <person name="Lipzen A."/>
            <person name="Clum A."/>
            <person name="Drula E."/>
            <person name="Henrissat B."/>
            <person name="Kohler A."/>
            <person name="Grigoriev I.V."/>
            <person name="Martin F.M."/>
            <person name="Hacquard S."/>
        </authorList>
    </citation>
    <scope>NUCLEOTIDE SEQUENCE</scope>
    <source>
        <strain evidence="3">MPI-SDFR-AT-0068</strain>
    </source>
</reference>
<evidence type="ECO:0000313" key="2">
    <source>
        <dbReference type="EMBL" id="KAH7230314.1"/>
    </source>
</evidence>
<organism evidence="3 4">
    <name type="scientific">Fusarium tricinctum</name>
    <dbReference type="NCBI Taxonomy" id="61284"/>
    <lineage>
        <taxon>Eukaryota</taxon>
        <taxon>Fungi</taxon>
        <taxon>Dikarya</taxon>
        <taxon>Ascomycota</taxon>
        <taxon>Pezizomycotina</taxon>
        <taxon>Sordariomycetes</taxon>
        <taxon>Hypocreomycetidae</taxon>
        <taxon>Hypocreales</taxon>
        <taxon>Nectriaceae</taxon>
        <taxon>Fusarium</taxon>
        <taxon>Fusarium tricinctum species complex</taxon>
    </lineage>
</organism>
<sequence length="292" mass="33348">MGSTIMPTANPFSTNDHICFICNSILIRPHDKAAVYEESVERSGADIAKSIEASCRLYTMMGEILKIRHFPLSRLTIKITPSLITINSRTAPRGPETSLLKNYRRIDYVVQDEAKNKGLEIIEIALLPTDATFRKHPDFPLSLSTNSNLSFKFIKRCLSFCRRFHEFYNSSQGPRLPTQLVDVGDTDSQRPRVVITLRQEIPIGKTSKTFQDAFTTTHRLGFHYVWVNSLYIMQDHQRKDGWQDWLTESARMGDNYKHAALTIAPTPTVDKANEFFSDRDMAHRIPLAVNIV</sequence>
<evidence type="ECO:0000259" key="1">
    <source>
        <dbReference type="Pfam" id="PF06985"/>
    </source>
</evidence>
<feature type="domain" description="Heterokaryon incompatibility" evidence="1">
    <location>
        <begin position="199"/>
        <end position="280"/>
    </location>
</feature>
<dbReference type="Proteomes" id="UP000813427">
    <property type="component" value="Unassembled WGS sequence"/>
</dbReference>
<dbReference type="PANTHER" id="PTHR33112">
    <property type="entry name" value="DOMAIN PROTEIN, PUTATIVE-RELATED"/>
    <property type="match status" value="1"/>
</dbReference>
<dbReference type="InterPro" id="IPR010730">
    <property type="entry name" value="HET"/>
</dbReference>
<dbReference type="AlphaFoldDB" id="A0A8K0RLQ2"/>
<gene>
    <name evidence="3" type="ORF">BKA59DRAFT_66719</name>
    <name evidence="2" type="ORF">BKA59DRAFT_66727</name>
</gene>